<feature type="compositionally biased region" description="Acidic residues" evidence="5">
    <location>
        <begin position="46"/>
        <end position="63"/>
    </location>
</feature>
<dbReference type="GO" id="GO:0031460">
    <property type="term" value="P:glycine betaine transport"/>
    <property type="evidence" value="ECO:0007669"/>
    <property type="project" value="TreeGrafter"/>
</dbReference>
<keyword evidence="9" id="KW-1185">Reference proteome</keyword>
<dbReference type="GO" id="GO:0005275">
    <property type="term" value="F:amine transmembrane transporter activity"/>
    <property type="evidence" value="ECO:0007669"/>
    <property type="project" value="TreeGrafter"/>
</dbReference>
<dbReference type="PANTHER" id="PTHR47737:SF1">
    <property type="entry name" value="GLYCINE BETAINE_PROLINE BETAINE TRANSPORT SYSTEM PERMEASE PROTEIN PROW"/>
    <property type="match status" value="1"/>
</dbReference>
<evidence type="ECO:0000256" key="3">
    <source>
        <dbReference type="ARBA" id="ARBA00022475"/>
    </source>
</evidence>
<dbReference type="Gene3D" id="3.10.105.10">
    <property type="entry name" value="Dipeptide-binding Protein, Domain 3"/>
    <property type="match status" value="2"/>
</dbReference>
<keyword evidence="6" id="KW-0732">Signal</keyword>
<accession>A0A1H0HEM8</accession>
<dbReference type="Pfam" id="PF04069">
    <property type="entry name" value="OpuAC"/>
    <property type="match status" value="1"/>
</dbReference>
<feature type="compositionally biased region" description="Low complexity" evidence="5">
    <location>
        <begin position="36"/>
        <end position="45"/>
    </location>
</feature>
<reference evidence="9" key="1">
    <citation type="submission" date="2016-10" db="EMBL/GenBank/DDBJ databases">
        <authorList>
            <person name="Varghese N."/>
            <person name="Submissions S."/>
        </authorList>
    </citation>
    <scope>NUCLEOTIDE SEQUENCE [LARGE SCALE GENOMIC DNA]</scope>
    <source>
        <strain evidence="9">CGMCC 1.10369</strain>
    </source>
</reference>
<evidence type="ECO:0000256" key="4">
    <source>
        <dbReference type="ARBA" id="ARBA00023136"/>
    </source>
</evidence>
<dbReference type="SUPFAM" id="SSF53850">
    <property type="entry name" value="Periplasmic binding protein-like II"/>
    <property type="match status" value="1"/>
</dbReference>
<dbReference type="GO" id="GO:0015871">
    <property type="term" value="P:choline transport"/>
    <property type="evidence" value="ECO:0007669"/>
    <property type="project" value="TreeGrafter"/>
</dbReference>
<dbReference type="AlphaFoldDB" id="A0A1H0HEM8"/>
<dbReference type="CDD" id="cd13639">
    <property type="entry name" value="PBP2_OpuAC_like"/>
    <property type="match status" value="1"/>
</dbReference>
<evidence type="ECO:0000256" key="1">
    <source>
        <dbReference type="ARBA" id="ARBA00004236"/>
    </source>
</evidence>
<keyword evidence="2" id="KW-0813">Transport</keyword>
<dbReference type="Proteomes" id="UP000198778">
    <property type="component" value="Unassembled WGS sequence"/>
</dbReference>
<organism evidence="8 9">
    <name type="scientific">Alkalicoccus daliensis</name>
    <dbReference type="NCBI Taxonomy" id="745820"/>
    <lineage>
        <taxon>Bacteria</taxon>
        <taxon>Bacillati</taxon>
        <taxon>Bacillota</taxon>
        <taxon>Bacilli</taxon>
        <taxon>Bacillales</taxon>
        <taxon>Bacillaceae</taxon>
        <taxon>Alkalicoccus</taxon>
    </lineage>
</organism>
<dbReference type="STRING" id="745820.SAMN04488053_10875"/>
<evidence type="ECO:0000313" key="9">
    <source>
        <dbReference type="Proteomes" id="UP000198778"/>
    </source>
</evidence>
<feature type="signal peptide" evidence="6">
    <location>
        <begin position="1"/>
        <end position="20"/>
    </location>
</feature>
<dbReference type="GO" id="GO:0015226">
    <property type="term" value="F:carnitine transmembrane transporter activity"/>
    <property type="evidence" value="ECO:0007669"/>
    <property type="project" value="TreeGrafter"/>
</dbReference>
<dbReference type="GO" id="GO:0043190">
    <property type="term" value="C:ATP-binding cassette (ABC) transporter complex"/>
    <property type="evidence" value="ECO:0007669"/>
    <property type="project" value="InterPro"/>
</dbReference>
<evidence type="ECO:0000256" key="5">
    <source>
        <dbReference type="SAM" id="MobiDB-lite"/>
    </source>
</evidence>
<comment type="subcellular location">
    <subcellularLocation>
        <location evidence="1">Cell membrane</location>
    </subcellularLocation>
</comment>
<gene>
    <name evidence="8" type="ORF">SAMN04488053_10875</name>
</gene>
<feature type="chain" id="PRO_5038441765" evidence="6">
    <location>
        <begin position="21"/>
        <end position="328"/>
    </location>
</feature>
<feature type="region of interest" description="Disordered" evidence="5">
    <location>
        <begin position="24"/>
        <end position="68"/>
    </location>
</feature>
<evidence type="ECO:0000256" key="6">
    <source>
        <dbReference type="SAM" id="SignalP"/>
    </source>
</evidence>
<dbReference type="InterPro" id="IPR007210">
    <property type="entry name" value="ABC_Gly_betaine_transp_sub-bd"/>
</dbReference>
<dbReference type="Gene3D" id="3.40.190.100">
    <property type="entry name" value="Glycine betaine-binding periplasmic protein, domain 2"/>
    <property type="match status" value="2"/>
</dbReference>
<evidence type="ECO:0000313" key="8">
    <source>
        <dbReference type="EMBL" id="SDO17622.1"/>
    </source>
</evidence>
<protein>
    <submittedName>
        <fullName evidence="8">Glycine betaine/proline transport system substrate-binding protein</fullName>
    </submittedName>
</protein>
<evidence type="ECO:0000256" key="2">
    <source>
        <dbReference type="ARBA" id="ARBA00022448"/>
    </source>
</evidence>
<evidence type="ECO:0000259" key="7">
    <source>
        <dbReference type="Pfam" id="PF04069"/>
    </source>
</evidence>
<keyword evidence="3" id="KW-1003">Cell membrane</keyword>
<dbReference type="EMBL" id="FNIL01000008">
    <property type="protein sequence ID" value="SDO17622.1"/>
    <property type="molecule type" value="Genomic_DNA"/>
</dbReference>
<dbReference type="PANTHER" id="PTHR47737">
    <property type="entry name" value="GLYCINE BETAINE/PROLINE BETAINE TRANSPORT SYSTEM PERMEASE PROTEIN PROW"/>
    <property type="match status" value="1"/>
</dbReference>
<dbReference type="PROSITE" id="PS51257">
    <property type="entry name" value="PROKAR_LIPOPROTEIN"/>
    <property type="match status" value="1"/>
</dbReference>
<feature type="domain" description="ABC-type glycine betaine transport system substrate-binding" evidence="7">
    <location>
        <begin position="73"/>
        <end position="316"/>
    </location>
</feature>
<name>A0A1H0HEM8_9BACI</name>
<keyword evidence="4" id="KW-0472">Membrane</keyword>
<proteinExistence type="predicted"/>
<sequence>MMKKKGLSVIVSLIAAGTLAACGNSNENANEEQADAESNNSQNEAEVNESEENENAAEDENNNNEEAAGNGEELTFSQINWAENIAVTNMWKVILEDEGYDVNLNLLEMGFTMEALANGELDANLEIWLPVQDANYLEQYQDSVNFSEETWFDNAKVGLVVPEYVEEVNSVEDLNEHRDMFDGEIVGFDPGAGTMEVTEDLIEEYELDFVLQPSSEPAMIDEIGNAIRNEEAIVAPLWSPHSVFSNYDLKFLEDPENVYGGVEKIHHATRHGFEEDFPEVSEWLKNWKMEDEEIGELIDYVESADEHIEGAREWIDENQDLVDEWMNR</sequence>